<dbReference type="Proteomes" id="UP000559626">
    <property type="component" value="Unassembled WGS sequence"/>
</dbReference>
<dbReference type="InterPro" id="IPR040198">
    <property type="entry name" value="Fido_containing"/>
</dbReference>
<proteinExistence type="predicted"/>
<feature type="binding site" evidence="2">
    <location>
        <begin position="234"/>
        <end position="235"/>
    </location>
    <ligand>
        <name>ATP</name>
        <dbReference type="ChEBI" id="CHEBI:30616"/>
    </ligand>
</feature>
<evidence type="ECO:0000313" key="6">
    <source>
        <dbReference type="Proteomes" id="UP000559626"/>
    </source>
</evidence>
<accession>A0A7Y0FNB6</accession>
<evidence type="ECO:0000256" key="3">
    <source>
        <dbReference type="PIRSR" id="PIRSR640198-3"/>
    </source>
</evidence>
<feature type="domain" description="Fido" evidence="4">
    <location>
        <begin position="102"/>
        <end position="255"/>
    </location>
</feature>
<evidence type="ECO:0000259" key="4">
    <source>
        <dbReference type="PROSITE" id="PS51459"/>
    </source>
</evidence>
<dbReference type="SUPFAM" id="SSF140931">
    <property type="entry name" value="Fic-like"/>
    <property type="match status" value="1"/>
</dbReference>
<dbReference type="InterPro" id="IPR036597">
    <property type="entry name" value="Fido-like_dom_sf"/>
</dbReference>
<dbReference type="RefSeq" id="WP_169531949.1">
    <property type="nucleotide sequence ID" value="NZ_JABBGH010000002.1"/>
</dbReference>
<organism evidence="5 6">
    <name type="scientific">Hymenobacter polaris</name>
    <dbReference type="NCBI Taxonomy" id="2682546"/>
    <lineage>
        <taxon>Bacteria</taxon>
        <taxon>Pseudomonadati</taxon>
        <taxon>Bacteroidota</taxon>
        <taxon>Cytophagia</taxon>
        <taxon>Cytophagales</taxon>
        <taxon>Hymenobacteraceae</taxon>
        <taxon>Hymenobacter</taxon>
    </lineage>
</organism>
<dbReference type="AlphaFoldDB" id="A0A7Y0FNB6"/>
<dbReference type="Pfam" id="PF02661">
    <property type="entry name" value="Fic"/>
    <property type="match status" value="1"/>
</dbReference>
<dbReference type="EMBL" id="JABBGH010000002">
    <property type="protein sequence ID" value="NML66299.1"/>
    <property type="molecule type" value="Genomic_DNA"/>
</dbReference>
<feature type="active site" evidence="1">
    <location>
        <position position="198"/>
    </location>
</feature>
<keyword evidence="6" id="KW-1185">Reference proteome</keyword>
<gene>
    <name evidence="5" type="ORF">HHL22_13885</name>
</gene>
<keyword evidence="2" id="KW-0067">ATP-binding</keyword>
<sequence>MAQYSPAVQTLLDRIDNLQAQIEVLRPVKPELVDKIFQKYRLDWNYNSNSIEGNSLNYGETVAFIMEGLTAKGKPLKDHLDIKGHNEAIDFLVDMQQQGSELTERDIRGLHQMILVEPYQSRAQTADGQVTSKTIQLGVYKSSPNHVETRTGQIHYYATPEETPAKMHELMEWYRANRKKMHPLVLSALFHHRFVAIHPFDDGNGRMSRLLSNLILMQANFPPIVVRKENKSIYYSILNQADAGLDEPLIEYFAELLIHSLEIYLKGMRGEDISEVDDLDKELDLFIASFDDEELTKEPLSVDIIKQTNSFLFKPLLYLLEVRLLKISRLFFKSNAYITITTAINGNSGTTNGISYESVPIVKFYSDFAPNLHTYILDYFKKNTNIFPKNFIHLKINFIFEEFKPNFPIESLNDYIAVNFYLTYFTVHTQFSNGKIFKGGYPKSLSEVELNNISDIVIKEMMDRINAKIKDSRIASD</sequence>
<evidence type="ECO:0000313" key="5">
    <source>
        <dbReference type="EMBL" id="NML66299.1"/>
    </source>
</evidence>
<evidence type="ECO:0000256" key="1">
    <source>
        <dbReference type="PIRSR" id="PIRSR640198-1"/>
    </source>
</evidence>
<dbReference type="PANTHER" id="PTHR13504:SF38">
    <property type="entry name" value="FIDO DOMAIN-CONTAINING PROTEIN"/>
    <property type="match status" value="1"/>
</dbReference>
<reference evidence="5 6" key="1">
    <citation type="submission" date="2020-04" db="EMBL/GenBank/DDBJ databases">
        <title>Hymenobacter polaris sp. nov., isolated from Arctic soil.</title>
        <authorList>
            <person name="Dahal R.H."/>
        </authorList>
    </citation>
    <scope>NUCLEOTIDE SEQUENCE [LARGE SCALE GENOMIC DNA]</scope>
    <source>
        <strain evidence="5 6">RP-2-7</strain>
    </source>
</reference>
<name>A0A7Y0FNB6_9BACT</name>
<keyword evidence="2" id="KW-0547">Nucleotide-binding</keyword>
<dbReference type="PROSITE" id="PS51459">
    <property type="entry name" value="FIDO"/>
    <property type="match status" value="1"/>
</dbReference>
<protein>
    <submittedName>
        <fullName evidence="5">Fic family protein</fullName>
    </submittedName>
</protein>
<dbReference type="GO" id="GO:0005524">
    <property type="term" value="F:ATP binding"/>
    <property type="evidence" value="ECO:0007669"/>
    <property type="project" value="UniProtKB-KW"/>
</dbReference>
<dbReference type="InterPro" id="IPR003812">
    <property type="entry name" value="Fido"/>
</dbReference>
<dbReference type="PANTHER" id="PTHR13504">
    <property type="entry name" value="FIDO DOMAIN-CONTAINING PROTEIN DDB_G0283145"/>
    <property type="match status" value="1"/>
</dbReference>
<feature type="binding site" evidence="2">
    <location>
        <begin position="202"/>
        <end position="209"/>
    </location>
    <ligand>
        <name>ATP</name>
        <dbReference type="ChEBI" id="CHEBI:30616"/>
    </ligand>
</feature>
<comment type="caution">
    <text evidence="5">The sequence shown here is derived from an EMBL/GenBank/DDBJ whole genome shotgun (WGS) entry which is preliminary data.</text>
</comment>
<feature type="binding site" evidence="2">
    <location>
        <begin position="147"/>
        <end position="155"/>
    </location>
    <ligand>
        <name>ATP</name>
        <dbReference type="ChEBI" id="CHEBI:30616"/>
    </ligand>
</feature>
<feature type="site" description="Important for autoinhibition of adenylyltransferase activity" evidence="3">
    <location>
        <position position="52"/>
    </location>
</feature>
<evidence type="ECO:0000256" key="2">
    <source>
        <dbReference type="PIRSR" id="PIRSR640198-2"/>
    </source>
</evidence>
<dbReference type="Gene3D" id="1.10.3290.10">
    <property type="entry name" value="Fido-like domain"/>
    <property type="match status" value="1"/>
</dbReference>